<organism evidence="2 3">
    <name type="scientific">Melanomma pulvis-pyrius CBS 109.77</name>
    <dbReference type="NCBI Taxonomy" id="1314802"/>
    <lineage>
        <taxon>Eukaryota</taxon>
        <taxon>Fungi</taxon>
        <taxon>Dikarya</taxon>
        <taxon>Ascomycota</taxon>
        <taxon>Pezizomycotina</taxon>
        <taxon>Dothideomycetes</taxon>
        <taxon>Pleosporomycetidae</taxon>
        <taxon>Pleosporales</taxon>
        <taxon>Melanommataceae</taxon>
        <taxon>Melanomma</taxon>
    </lineage>
</organism>
<accession>A0A6A6XV93</accession>
<name>A0A6A6XV93_9PLEO</name>
<dbReference type="PANTHER" id="PTHR37540">
    <property type="entry name" value="TRANSCRIPTION FACTOR (ACR-2), PUTATIVE-RELATED-RELATED"/>
    <property type="match status" value="1"/>
</dbReference>
<dbReference type="EMBL" id="MU001748">
    <property type="protein sequence ID" value="KAF2800412.1"/>
    <property type="molecule type" value="Genomic_DNA"/>
</dbReference>
<evidence type="ECO:0000256" key="1">
    <source>
        <dbReference type="SAM" id="MobiDB-lite"/>
    </source>
</evidence>
<feature type="region of interest" description="Disordered" evidence="1">
    <location>
        <begin position="111"/>
        <end position="139"/>
    </location>
</feature>
<protein>
    <submittedName>
        <fullName evidence="2">Uncharacterized protein</fullName>
    </submittedName>
</protein>
<dbReference type="PANTHER" id="PTHR37540:SF5">
    <property type="entry name" value="TRANSCRIPTION FACTOR DOMAIN-CONTAINING PROTEIN"/>
    <property type="match status" value="1"/>
</dbReference>
<dbReference type="OrthoDB" id="4158087at2759"/>
<evidence type="ECO:0000313" key="2">
    <source>
        <dbReference type="EMBL" id="KAF2800412.1"/>
    </source>
</evidence>
<gene>
    <name evidence="2" type="ORF">K505DRAFT_370299</name>
</gene>
<dbReference type="AlphaFoldDB" id="A0A6A6XV93"/>
<sequence>MTSSISATFLVFDSKTGPQSENSRVVYCPSKDAAVQWPKCVRRGRPRKNLQGKRHTPCRPSKDVDVTSKQCYGFVDCSKGRQANDADTRKFVRAHVMHNHRRQKRRLQDMEIGKHPDGGDTVVVGLERPPIPSPERWSRDPFDSFPIEMQPHMHDLLCLYTSAAADYLYPIEAYWGFNPTQKIWVPLALTDPALLSSILFSSQQFEAKMNGRKERPSAINHMMQAIRALNQRLQDPLREISDSTIAAVAGLALTEQSSGRQENWRVHMRGIERMVEMRGGMSTFKHNLILYDKLCRADICGSIYSLSKPYLQMDRRAQQPQALQVCHATERALAPGFQALHNDHGLDSQFLHILYEVHSVTRALNTVDPPKSEVIPLMLRGRIRAIQYGLLSGEDYGTDASGGQLLKACRLSILLYVGIIQKEFLALPMSPQLIDRLKGCLQVESFTTDSKRALRLWLLFLAGSLVLDPVERSWFVCSLAEAASQLCLSNWCEARVLLEDFAWVAKIQDKSGRDMWGEAMRMRGIIQE</sequence>
<dbReference type="Proteomes" id="UP000799757">
    <property type="component" value="Unassembled WGS sequence"/>
</dbReference>
<dbReference type="InterPro" id="IPR021858">
    <property type="entry name" value="Fun_TF"/>
</dbReference>
<keyword evidence="3" id="KW-1185">Reference proteome</keyword>
<evidence type="ECO:0000313" key="3">
    <source>
        <dbReference type="Proteomes" id="UP000799757"/>
    </source>
</evidence>
<dbReference type="Pfam" id="PF11951">
    <property type="entry name" value="Fungal_trans_2"/>
    <property type="match status" value="1"/>
</dbReference>
<reference evidence="2" key="1">
    <citation type="journal article" date="2020" name="Stud. Mycol.">
        <title>101 Dothideomycetes genomes: a test case for predicting lifestyles and emergence of pathogens.</title>
        <authorList>
            <person name="Haridas S."/>
            <person name="Albert R."/>
            <person name="Binder M."/>
            <person name="Bloem J."/>
            <person name="Labutti K."/>
            <person name="Salamov A."/>
            <person name="Andreopoulos B."/>
            <person name="Baker S."/>
            <person name="Barry K."/>
            <person name="Bills G."/>
            <person name="Bluhm B."/>
            <person name="Cannon C."/>
            <person name="Castanera R."/>
            <person name="Culley D."/>
            <person name="Daum C."/>
            <person name="Ezra D."/>
            <person name="Gonzalez J."/>
            <person name="Henrissat B."/>
            <person name="Kuo A."/>
            <person name="Liang C."/>
            <person name="Lipzen A."/>
            <person name="Lutzoni F."/>
            <person name="Magnuson J."/>
            <person name="Mondo S."/>
            <person name="Nolan M."/>
            <person name="Ohm R."/>
            <person name="Pangilinan J."/>
            <person name="Park H.-J."/>
            <person name="Ramirez L."/>
            <person name="Alfaro M."/>
            <person name="Sun H."/>
            <person name="Tritt A."/>
            <person name="Yoshinaga Y."/>
            <person name="Zwiers L.-H."/>
            <person name="Turgeon B."/>
            <person name="Goodwin S."/>
            <person name="Spatafora J."/>
            <person name="Crous P."/>
            <person name="Grigoriev I."/>
        </authorList>
    </citation>
    <scope>NUCLEOTIDE SEQUENCE</scope>
    <source>
        <strain evidence="2">CBS 109.77</strain>
    </source>
</reference>
<proteinExistence type="predicted"/>